<evidence type="ECO:0000313" key="3">
    <source>
        <dbReference type="Proteomes" id="UP001327560"/>
    </source>
</evidence>
<name>A0AAQ3KNA4_9LILI</name>
<dbReference type="InterPro" id="IPR052343">
    <property type="entry name" value="Retrotransposon-Effector_Assoc"/>
</dbReference>
<organism evidence="2 3">
    <name type="scientific">Canna indica</name>
    <name type="common">Indian-shot</name>
    <dbReference type="NCBI Taxonomy" id="4628"/>
    <lineage>
        <taxon>Eukaryota</taxon>
        <taxon>Viridiplantae</taxon>
        <taxon>Streptophyta</taxon>
        <taxon>Embryophyta</taxon>
        <taxon>Tracheophyta</taxon>
        <taxon>Spermatophyta</taxon>
        <taxon>Magnoliopsida</taxon>
        <taxon>Liliopsida</taxon>
        <taxon>Zingiberales</taxon>
        <taxon>Cannaceae</taxon>
        <taxon>Canna</taxon>
    </lineage>
</organism>
<accession>A0AAQ3KNA4</accession>
<gene>
    <name evidence="2" type="ORF">Cni_G19491</name>
</gene>
<reference evidence="2 3" key="1">
    <citation type="submission" date="2023-10" db="EMBL/GenBank/DDBJ databases">
        <title>Chromosome-scale genome assembly provides insights into flower coloration mechanisms of Canna indica.</title>
        <authorList>
            <person name="Li C."/>
        </authorList>
    </citation>
    <scope>NUCLEOTIDE SEQUENCE [LARGE SCALE GENOMIC DNA]</scope>
    <source>
        <tissue evidence="2">Flower</tissue>
    </source>
</reference>
<dbReference type="AlphaFoldDB" id="A0AAQ3KNA4"/>
<dbReference type="PANTHER" id="PTHR46890">
    <property type="entry name" value="NON-LTR RETROLELEMENT REVERSE TRANSCRIPTASE-LIKE PROTEIN-RELATED"/>
    <property type="match status" value="1"/>
</dbReference>
<feature type="domain" description="Zinc knuckle CX2CX4HX4C" evidence="1">
    <location>
        <begin position="50"/>
        <end position="78"/>
    </location>
</feature>
<dbReference type="EMBL" id="CP136895">
    <property type="protein sequence ID" value="WOL10732.1"/>
    <property type="molecule type" value="Genomic_DNA"/>
</dbReference>
<dbReference type="InterPro" id="IPR025836">
    <property type="entry name" value="Zn_knuckle_CX2CX4HX4C"/>
</dbReference>
<dbReference type="Pfam" id="PF14392">
    <property type="entry name" value="zf-CCHC_4"/>
    <property type="match status" value="1"/>
</dbReference>
<dbReference type="Proteomes" id="UP001327560">
    <property type="component" value="Chromosome 6"/>
</dbReference>
<protein>
    <recommendedName>
        <fullName evidence="1">Zinc knuckle CX2CX4HX4C domain-containing protein</fullName>
    </recommendedName>
</protein>
<evidence type="ECO:0000259" key="1">
    <source>
        <dbReference type="Pfam" id="PF14392"/>
    </source>
</evidence>
<dbReference type="PANTHER" id="PTHR46890:SF48">
    <property type="entry name" value="RNA-DIRECTED DNA POLYMERASE"/>
    <property type="match status" value="1"/>
</dbReference>
<keyword evidence="3" id="KW-1185">Reference proteome</keyword>
<proteinExistence type="predicted"/>
<evidence type="ECO:0000313" key="2">
    <source>
        <dbReference type="EMBL" id="WOL10732.1"/>
    </source>
</evidence>
<sequence length="322" mass="37244">MVIGNSTGKFIKVDGEDGDLVDRFLRIRVSIDLSKSLRRGVMMPINIDKVKWIGFQYERPSLFCFACGKITHLERGCRRPKIDAEGNILKERFGSFMIAPLRRRAKTFSLTRATERRKKNTVWTLRKNDDLWTDNEIEMQEEVNNYFEELFKSSNPTSFDNAVMGISSKFSSEMNQRLNDQITKEEMKEALFEMHPTKALGSDGFPAVFFQKHWHLLGDEINSTLTQFLNGNLQNQDLNHTLIVLIPKVKDLERVSQFRPINLCNILYKIASNAITNRLKTILPEIIFGCRSTFVHGRSITDNVIMAHENIHHLHNKRQGNN</sequence>